<comment type="caution">
    <text evidence="5">The sequence shown here is derived from an EMBL/GenBank/DDBJ whole genome shotgun (WGS) entry which is preliminary data.</text>
</comment>
<keyword evidence="6" id="KW-1185">Reference proteome</keyword>
<keyword evidence="2 5" id="KW-0689">Ribosomal protein</keyword>
<dbReference type="GO" id="GO:0003735">
    <property type="term" value="F:structural constituent of ribosome"/>
    <property type="evidence" value="ECO:0007669"/>
    <property type="project" value="InterPro"/>
</dbReference>
<dbReference type="EMBL" id="JADGJH010003077">
    <property type="protein sequence ID" value="KAJ3093414.1"/>
    <property type="molecule type" value="Genomic_DNA"/>
</dbReference>
<evidence type="ECO:0000256" key="2">
    <source>
        <dbReference type="ARBA" id="ARBA00022980"/>
    </source>
</evidence>
<evidence type="ECO:0000259" key="4">
    <source>
        <dbReference type="Pfam" id="PF01929"/>
    </source>
</evidence>
<dbReference type="Pfam" id="PF01929">
    <property type="entry name" value="Ribosomal_L14e"/>
    <property type="match status" value="1"/>
</dbReference>
<accession>A0AAD5XB89</accession>
<dbReference type="Proteomes" id="UP001211907">
    <property type="component" value="Unassembled WGS sequence"/>
</dbReference>
<dbReference type="GO" id="GO:0042273">
    <property type="term" value="P:ribosomal large subunit biogenesis"/>
    <property type="evidence" value="ECO:0007669"/>
    <property type="project" value="TreeGrafter"/>
</dbReference>
<feature type="domain" description="Large ribosomal subunit protein eL14" evidence="4">
    <location>
        <begin position="67"/>
        <end position="140"/>
    </location>
</feature>
<comment type="similarity">
    <text evidence="1">Belongs to the eukaryotic ribosomal protein eL14 family.</text>
</comment>
<dbReference type="PANTHER" id="PTHR11127">
    <property type="entry name" value="60S RIBOSOMAL PROTEIN L14"/>
    <property type="match status" value="1"/>
</dbReference>
<organism evidence="5 6">
    <name type="scientific">Physocladia obscura</name>
    <dbReference type="NCBI Taxonomy" id="109957"/>
    <lineage>
        <taxon>Eukaryota</taxon>
        <taxon>Fungi</taxon>
        <taxon>Fungi incertae sedis</taxon>
        <taxon>Chytridiomycota</taxon>
        <taxon>Chytridiomycota incertae sedis</taxon>
        <taxon>Chytridiomycetes</taxon>
        <taxon>Chytridiales</taxon>
        <taxon>Chytriomycetaceae</taxon>
        <taxon>Physocladia</taxon>
    </lineage>
</organism>
<dbReference type="InterPro" id="IPR002784">
    <property type="entry name" value="Ribosomal_eL14_dom"/>
</dbReference>
<dbReference type="PANTHER" id="PTHR11127:SF2">
    <property type="entry name" value="LARGE RIBOSOMAL SUBUNIT PROTEIN EL14"/>
    <property type="match status" value="1"/>
</dbReference>
<reference evidence="5" key="1">
    <citation type="submission" date="2020-05" db="EMBL/GenBank/DDBJ databases">
        <title>Phylogenomic resolution of chytrid fungi.</title>
        <authorList>
            <person name="Stajich J.E."/>
            <person name="Amses K."/>
            <person name="Simmons R."/>
            <person name="Seto K."/>
            <person name="Myers J."/>
            <person name="Bonds A."/>
            <person name="Quandt C.A."/>
            <person name="Barry K."/>
            <person name="Liu P."/>
            <person name="Grigoriev I."/>
            <person name="Longcore J.E."/>
            <person name="James T.Y."/>
        </authorList>
    </citation>
    <scope>NUCLEOTIDE SEQUENCE</scope>
    <source>
        <strain evidence="5">JEL0513</strain>
    </source>
</reference>
<gene>
    <name evidence="5" type="primary">RPL14</name>
    <name evidence="5" type="ORF">HK100_006621</name>
</gene>
<evidence type="ECO:0000256" key="1">
    <source>
        <dbReference type="ARBA" id="ARBA00006592"/>
    </source>
</evidence>
<dbReference type="InterPro" id="IPR014722">
    <property type="entry name" value="Rib_uL2_dom2"/>
</dbReference>
<dbReference type="InterPro" id="IPR008991">
    <property type="entry name" value="Translation_prot_SH3-like_sf"/>
</dbReference>
<keyword evidence="3" id="KW-0687">Ribonucleoprotein</keyword>
<sequence length="160" mass="17543">VFTRFVEVGRVVLLNHGPDAGKIAVIVDIVDHGRVCSYCVVTVDSNESDNETNEQALVDGPTTGAARQVVSFKRVSLTDIVVDVPRTAGTVAVKKALTTQDLTGKWAASAWAKKLAVRDIRKNLSDFDRFKILIAKKQKRQIVGQEFAKLRRAALKANKL</sequence>
<dbReference type="AlphaFoldDB" id="A0AAD5XB89"/>
<dbReference type="GO" id="GO:0003723">
    <property type="term" value="F:RNA binding"/>
    <property type="evidence" value="ECO:0007669"/>
    <property type="project" value="InterPro"/>
</dbReference>
<proteinExistence type="inferred from homology"/>
<dbReference type="Gene3D" id="2.30.30.30">
    <property type="match status" value="1"/>
</dbReference>
<evidence type="ECO:0000313" key="6">
    <source>
        <dbReference type="Proteomes" id="UP001211907"/>
    </source>
</evidence>
<feature type="non-terminal residue" evidence="5">
    <location>
        <position position="1"/>
    </location>
</feature>
<dbReference type="CDD" id="cd23702">
    <property type="entry name" value="eL14"/>
    <property type="match status" value="1"/>
</dbReference>
<protein>
    <submittedName>
        <fullName evidence="5">60S ribosomal protein L14</fullName>
    </submittedName>
</protein>
<evidence type="ECO:0000256" key="3">
    <source>
        <dbReference type="ARBA" id="ARBA00023274"/>
    </source>
</evidence>
<name>A0AAD5XB89_9FUNG</name>
<dbReference type="SUPFAM" id="SSF50104">
    <property type="entry name" value="Translation proteins SH3-like domain"/>
    <property type="match status" value="1"/>
</dbReference>
<dbReference type="GO" id="GO:0022625">
    <property type="term" value="C:cytosolic large ribosomal subunit"/>
    <property type="evidence" value="ECO:0007669"/>
    <property type="project" value="TreeGrafter"/>
</dbReference>
<dbReference type="GO" id="GO:0006412">
    <property type="term" value="P:translation"/>
    <property type="evidence" value="ECO:0007669"/>
    <property type="project" value="InterPro"/>
</dbReference>
<evidence type="ECO:0000313" key="5">
    <source>
        <dbReference type="EMBL" id="KAJ3093414.1"/>
    </source>
</evidence>
<dbReference type="Gene3D" id="6.10.250.2270">
    <property type="match status" value="1"/>
</dbReference>
<dbReference type="InterPro" id="IPR039660">
    <property type="entry name" value="Ribosomal_eL14"/>
</dbReference>